<dbReference type="EMBL" id="CP035945">
    <property type="protein sequence ID" value="QBE99803.1"/>
    <property type="molecule type" value="Genomic_DNA"/>
</dbReference>
<name>A0A4P6M866_9FIRM</name>
<dbReference type="NCBIfam" id="TIGR03831">
    <property type="entry name" value="YgiT_finger"/>
    <property type="match status" value="1"/>
</dbReference>
<evidence type="ECO:0008006" key="3">
    <source>
        <dbReference type="Google" id="ProtNLM"/>
    </source>
</evidence>
<proteinExistence type="predicted"/>
<gene>
    <name evidence="1" type="ORF">PMF13cell1_05397</name>
</gene>
<dbReference type="Proteomes" id="UP000289794">
    <property type="component" value="Chromosome"/>
</dbReference>
<dbReference type="CDD" id="cd12870">
    <property type="entry name" value="MqsA"/>
    <property type="match status" value="1"/>
</dbReference>
<dbReference type="KEGG" id="bpro:PMF13cell1_05397"/>
<reference evidence="1 2" key="1">
    <citation type="submission" date="2019-01" db="EMBL/GenBank/DDBJ databases">
        <title>PMF-metabolizing Aryl O-demethylase.</title>
        <authorList>
            <person name="Kim M."/>
        </authorList>
    </citation>
    <scope>NUCLEOTIDE SEQUENCE [LARGE SCALE GENOMIC DNA]</scope>
    <source>
        <strain evidence="1 2">PMF1</strain>
    </source>
</reference>
<dbReference type="RefSeq" id="WP_130182757.1">
    <property type="nucleotide sequence ID" value="NZ_CP035945.1"/>
</dbReference>
<dbReference type="Gene3D" id="3.10.20.860">
    <property type="match status" value="1"/>
</dbReference>
<evidence type="ECO:0000313" key="2">
    <source>
        <dbReference type="Proteomes" id="UP000289794"/>
    </source>
</evidence>
<protein>
    <recommendedName>
        <fullName evidence="3">YgiT-type zinc finger domain-containing protein</fullName>
    </recommendedName>
</protein>
<organism evidence="1 2">
    <name type="scientific">Blautia producta</name>
    <dbReference type="NCBI Taxonomy" id="33035"/>
    <lineage>
        <taxon>Bacteria</taxon>
        <taxon>Bacillati</taxon>
        <taxon>Bacillota</taxon>
        <taxon>Clostridia</taxon>
        <taxon>Lachnospirales</taxon>
        <taxon>Lachnospiraceae</taxon>
        <taxon>Blautia</taxon>
    </lineage>
</organism>
<dbReference type="AlphaFoldDB" id="A0A4P6M866"/>
<sequence length="75" mass="8320">MLCMECGAKAEKGFTTDVTDLGSCLVIVRNVPCYKCTECNEVIYTGDVVKHLENIVEQAKKVMQEISIIDYSKVA</sequence>
<dbReference type="InterPro" id="IPR022453">
    <property type="entry name" value="Znf_MqsA-type"/>
</dbReference>
<evidence type="ECO:0000313" key="1">
    <source>
        <dbReference type="EMBL" id="QBE99803.1"/>
    </source>
</evidence>
<accession>A0A4P6M866</accession>